<dbReference type="Pfam" id="PF03443">
    <property type="entry name" value="AA9"/>
    <property type="match status" value="1"/>
</dbReference>
<evidence type="ECO:0000256" key="3">
    <source>
        <dbReference type="ARBA" id="ARBA00022525"/>
    </source>
</evidence>
<dbReference type="EMBL" id="ML976987">
    <property type="protein sequence ID" value="KAF1958312.1"/>
    <property type="molecule type" value="Genomic_DNA"/>
</dbReference>
<feature type="signal peptide" evidence="5">
    <location>
        <begin position="1"/>
        <end position="18"/>
    </location>
</feature>
<dbReference type="Proteomes" id="UP000800035">
    <property type="component" value="Unassembled WGS sequence"/>
</dbReference>
<accession>A0A6A5U3A0</accession>
<reference evidence="7" key="1">
    <citation type="journal article" date="2020" name="Stud. Mycol.">
        <title>101 Dothideomycetes genomes: a test case for predicting lifestyles and emergence of pathogens.</title>
        <authorList>
            <person name="Haridas S."/>
            <person name="Albert R."/>
            <person name="Binder M."/>
            <person name="Bloem J."/>
            <person name="Labutti K."/>
            <person name="Salamov A."/>
            <person name="Andreopoulos B."/>
            <person name="Baker S."/>
            <person name="Barry K."/>
            <person name="Bills G."/>
            <person name="Bluhm B."/>
            <person name="Cannon C."/>
            <person name="Castanera R."/>
            <person name="Culley D."/>
            <person name="Daum C."/>
            <person name="Ezra D."/>
            <person name="Gonzalez J."/>
            <person name="Henrissat B."/>
            <person name="Kuo A."/>
            <person name="Liang C."/>
            <person name="Lipzen A."/>
            <person name="Lutzoni F."/>
            <person name="Magnuson J."/>
            <person name="Mondo S."/>
            <person name="Nolan M."/>
            <person name="Ohm R."/>
            <person name="Pangilinan J."/>
            <person name="Park H.-J."/>
            <person name="Ramirez L."/>
            <person name="Alfaro M."/>
            <person name="Sun H."/>
            <person name="Tritt A."/>
            <person name="Yoshinaga Y."/>
            <person name="Zwiers L.-H."/>
            <person name="Turgeon B."/>
            <person name="Goodwin S."/>
            <person name="Spatafora J."/>
            <person name="Crous P."/>
            <person name="Grigoriev I."/>
        </authorList>
    </citation>
    <scope>NUCLEOTIDE SEQUENCE</scope>
    <source>
        <strain evidence="7">CBS 675.92</strain>
    </source>
</reference>
<dbReference type="PANTHER" id="PTHR33353">
    <property type="entry name" value="PUTATIVE (AFU_ORTHOLOGUE AFUA_1G12560)-RELATED"/>
    <property type="match status" value="1"/>
</dbReference>
<evidence type="ECO:0000256" key="5">
    <source>
        <dbReference type="SAM" id="SignalP"/>
    </source>
</evidence>
<dbReference type="PANTHER" id="PTHR33353:SF34">
    <property type="entry name" value="ENDO-BETA-1,4-GLUCANASE D"/>
    <property type="match status" value="1"/>
</dbReference>
<dbReference type="AlphaFoldDB" id="A0A6A5U3A0"/>
<sequence>MLLPTLVALAILIPTIAAHARVTKVTTSKGLVYSGWDPAAAQSGDPLPDIAAWSASNLGNIFVEPSRFNTSDIACHYDAAPGALHVNTTAGETLNLTWNEWPNSHKGPVLTYMAACNGSCAHADKKTLEWVKIDESGWLNSSGWTALGGTWASDVLLANGASWQVKIPERLAVGNYVLRHEILALHAAEQVNGAQAYPQCVNLRVKRGAVGNPQSQELGEGVVASKLYSIRDKGILVDIHGNITGYSIPGPKLWSLASPIKQPNEKR</sequence>
<gene>
    <name evidence="7" type="ORF">CC80DRAFT_28392</name>
</gene>
<dbReference type="OrthoDB" id="4849160at2759"/>
<keyword evidence="3" id="KW-0964">Secreted</keyword>
<protein>
    <submittedName>
        <fullName evidence="7">Glycoside hydrolase</fullName>
    </submittedName>
</protein>
<feature type="chain" id="PRO_5025689123" evidence="5">
    <location>
        <begin position="19"/>
        <end position="267"/>
    </location>
</feature>
<evidence type="ECO:0000259" key="6">
    <source>
        <dbReference type="Pfam" id="PF03443"/>
    </source>
</evidence>
<evidence type="ECO:0000256" key="1">
    <source>
        <dbReference type="ARBA" id="ARBA00001973"/>
    </source>
</evidence>
<dbReference type="Gene3D" id="2.70.50.70">
    <property type="match status" value="1"/>
</dbReference>
<dbReference type="InterPro" id="IPR005103">
    <property type="entry name" value="AA9_LPMO"/>
</dbReference>
<keyword evidence="7" id="KW-0378">Hydrolase</keyword>
<dbReference type="GO" id="GO:0005576">
    <property type="term" value="C:extracellular region"/>
    <property type="evidence" value="ECO:0007669"/>
    <property type="project" value="UniProtKB-SubCell"/>
</dbReference>
<organism evidence="7 8">
    <name type="scientific">Byssothecium circinans</name>
    <dbReference type="NCBI Taxonomy" id="147558"/>
    <lineage>
        <taxon>Eukaryota</taxon>
        <taxon>Fungi</taxon>
        <taxon>Dikarya</taxon>
        <taxon>Ascomycota</taxon>
        <taxon>Pezizomycotina</taxon>
        <taxon>Dothideomycetes</taxon>
        <taxon>Pleosporomycetidae</taxon>
        <taxon>Pleosporales</taxon>
        <taxon>Massarineae</taxon>
        <taxon>Massarinaceae</taxon>
        <taxon>Byssothecium</taxon>
    </lineage>
</organism>
<dbReference type="GO" id="GO:0016787">
    <property type="term" value="F:hydrolase activity"/>
    <property type="evidence" value="ECO:0007669"/>
    <property type="project" value="UniProtKB-KW"/>
</dbReference>
<keyword evidence="4" id="KW-1015">Disulfide bond</keyword>
<evidence type="ECO:0000256" key="4">
    <source>
        <dbReference type="ARBA" id="ARBA00023157"/>
    </source>
</evidence>
<evidence type="ECO:0000313" key="7">
    <source>
        <dbReference type="EMBL" id="KAF1958312.1"/>
    </source>
</evidence>
<name>A0A6A5U3A0_9PLEO</name>
<keyword evidence="8" id="KW-1185">Reference proteome</keyword>
<keyword evidence="5" id="KW-0732">Signal</keyword>
<evidence type="ECO:0000256" key="2">
    <source>
        <dbReference type="ARBA" id="ARBA00004613"/>
    </source>
</evidence>
<proteinExistence type="predicted"/>
<dbReference type="CDD" id="cd21175">
    <property type="entry name" value="LPMO_AA9"/>
    <property type="match status" value="1"/>
</dbReference>
<evidence type="ECO:0000313" key="8">
    <source>
        <dbReference type="Proteomes" id="UP000800035"/>
    </source>
</evidence>
<comment type="cofactor">
    <cofactor evidence="1">
        <name>Cu(2+)</name>
        <dbReference type="ChEBI" id="CHEBI:29036"/>
    </cofactor>
</comment>
<feature type="domain" description="Auxiliary Activity family 9 catalytic" evidence="6">
    <location>
        <begin position="19"/>
        <end position="242"/>
    </location>
</feature>
<dbReference type="InterPro" id="IPR049892">
    <property type="entry name" value="AA9"/>
</dbReference>
<comment type="subcellular location">
    <subcellularLocation>
        <location evidence="2">Secreted</location>
    </subcellularLocation>
</comment>